<evidence type="ECO:0000313" key="2">
    <source>
        <dbReference type="Proteomes" id="UP000029227"/>
    </source>
</evidence>
<dbReference type="AlphaFoldDB" id="A0A090R399"/>
<organism evidence="1 2">
    <name type="scientific">Photobacterium aphoticum</name>
    <dbReference type="NCBI Taxonomy" id="754436"/>
    <lineage>
        <taxon>Bacteria</taxon>
        <taxon>Pseudomonadati</taxon>
        <taxon>Pseudomonadota</taxon>
        <taxon>Gammaproteobacteria</taxon>
        <taxon>Vibrionales</taxon>
        <taxon>Vibrionaceae</taxon>
        <taxon>Photobacterium</taxon>
    </lineage>
</organism>
<protein>
    <submittedName>
        <fullName evidence="1">Uncharacterized protein</fullName>
    </submittedName>
</protein>
<comment type="caution">
    <text evidence="1">The sequence shown here is derived from an EMBL/GenBank/DDBJ whole genome shotgun (WGS) entry which is preliminary data.</text>
</comment>
<dbReference type="EMBL" id="BBMN01000001">
    <property type="protein sequence ID" value="GAL02122.1"/>
    <property type="molecule type" value="Genomic_DNA"/>
</dbReference>
<name>A0A090R399_9GAMM</name>
<sequence>MFDMITFIVIVNIAGGYMSNSSTVFSTSLNDENGLRFIT</sequence>
<accession>A0A090R399</accession>
<gene>
    <name evidence="1" type="ORF">JCM19237_5015</name>
</gene>
<evidence type="ECO:0000313" key="1">
    <source>
        <dbReference type="EMBL" id="GAL02122.1"/>
    </source>
</evidence>
<dbReference type="Proteomes" id="UP000029227">
    <property type="component" value="Unassembled WGS sequence"/>
</dbReference>
<proteinExistence type="predicted"/>
<reference evidence="1 2" key="1">
    <citation type="journal article" date="2014" name="Genome Announc.">
        <title>Draft Genome Sequences of Two Vibrionaceae Species, Vibrio ponticus C121 and Photobacterium aphoticum C119, Isolated as Coral Reef Microbiota.</title>
        <authorList>
            <person name="Al-saari N."/>
            <person name="Meirelles P.M."/>
            <person name="Mino S."/>
            <person name="Suda W."/>
            <person name="Oshima K."/>
            <person name="Hattori M."/>
            <person name="Ohkuma M."/>
            <person name="Thompson F.L."/>
            <person name="Gomez-Gil B."/>
            <person name="Sawabe T."/>
            <person name="Sawabe T."/>
        </authorList>
    </citation>
    <scope>NUCLEOTIDE SEQUENCE [LARGE SCALE GENOMIC DNA]</scope>
    <source>
        <strain evidence="1 2">JCM 19237</strain>
    </source>
</reference>